<proteinExistence type="predicted"/>
<protein>
    <submittedName>
        <fullName evidence="1">Uncharacterized protein</fullName>
    </submittedName>
</protein>
<reference evidence="1" key="1">
    <citation type="journal article" date="2015" name="Nature">
        <title>Complex archaea that bridge the gap between prokaryotes and eukaryotes.</title>
        <authorList>
            <person name="Spang A."/>
            <person name="Saw J.H."/>
            <person name="Jorgensen S.L."/>
            <person name="Zaremba-Niedzwiedzka K."/>
            <person name="Martijn J."/>
            <person name="Lind A.E."/>
            <person name="van Eijk R."/>
            <person name="Schleper C."/>
            <person name="Guy L."/>
            <person name="Ettema T.J."/>
        </authorList>
    </citation>
    <scope>NUCLEOTIDE SEQUENCE</scope>
</reference>
<accession>A0A0F9CPC4</accession>
<sequence>MADWFHEQHIIWQRLRVFKKMGMRESYLILFNGWLTMEGVLTKETYFNEHFLTNDFLK</sequence>
<comment type="caution">
    <text evidence="1">The sequence shown here is derived from an EMBL/GenBank/DDBJ whole genome shotgun (WGS) entry which is preliminary data.</text>
</comment>
<name>A0A0F9CPC4_9ZZZZ</name>
<gene>
    <name evidence="1" type="ORF">LCGC14_2377070</name>
</gene>
<dbReference type="AlphaFoldDB" id="A0A0F9CPC4"/>
<organism evidence="1">
    <name type="scientific">marine sediment metagenome</name>
    <dbReference type="NCBI Taxonomy" id="412755"/>
    <lineage>
        <taxon>unclassified sequences</taxon>
        <taxon>metagenomes</taxon>
        <taxon>ecological metagenomes</taxon>
    </lineage>
</organism>
<evidence type="ECO:0000313" key="1">
    <source>
        <dbReference type="EMBL" id="KKL28247.1"/>
    </source>
</evidence>
<dbReference type="EMBL" id="LAZR01035166">
    <property type="protein sequence ID" value="KKL28247.1"/>
    <property type="molecule type" value="Genomic_DNA"/>
</dbReference>